<evidence type="ECO:0000313" key="4">
    <source>
        <dbReference type="EMBL" id="EAY30242.1"/>
    </source>
</evidence>
<comment type="caution">
    <text evidence="4">The sequence shown here is derived from an EMBL/GenBank/DDBJ whole genome shotgun (WGS) entry which is preliminary data.</text>
</comment>
<feature type="transmembrane region" description="Helical" evidence="2">
    <location>
        <begin position="184"/>
        <end position="202"/>
    </location>
</feature>
<feature type="domain" description="TPM" evidence="3">
    <location>
        <begin position="21"/>
        <end position="143"/>
    </location>
</feature>
<evidence type="ECO:0000313" key="5">
    <source>
        <dbReference type="Proteomes" id="UP000004095"/>
    </source>
</evidence>
<dbReference type="Proteomes" id="UP000004095">
    <property type="component" value="Unassembled WGS sequence"/>
</dbReference>
<keyword evidence="5" id="KW-1185">Reference proteome</keyword>
<evidence type="ECO:0000256" key="1">
    <source>
        <dbReference type="SAM" id="MobiDB-lite"/>
    </source>
</evidence>
<name>A1ZGX2_MICM2</name>
<proteinExistence type="predicted"/>
<keyword evidence="2" id="KW-0812">Transmembrane</keyword>
<dbReference type="InterPro" id="IPR007621">
    <property type="entry name" value="TPM_dom"/>
</dbReference>
<organism evidence="4 5">
    <name type="scientific">Microscilla marina ATCC 23134</name>
    <dbReference type="NCBI Taxonomy" id="313606"/>
    <lineage>
        <taxon>Bacteria</taxon>
        <taxon>Pseudomonadati</taxon>
        <taxon>Bacteroidota</taxon>
        <taxon>Cytophagia</taxon>
        <taxon>Cytophagales</taxon>
        <taxon>Microscillaceae</taxon>
        <taxon>Microscilla</taxon>
    </lineage>
</organism>
<feature type="compositionally biased region" description="Gly residues" evidence="1">
    <location>
        <begin position="587"/>
        <end position="602"/>
    </location>
</feature>
<accession>A1ZGX2</accession>
<gene>
    <name evidence="4" type="ORF">M23134_08064</name>
</gene>
<keyword evidence="2" id="KW-1133">Transmembrane helix</keyword>
<reference evidence="4 5" key="1">
    <citation type="submission" date="2007-01" db="EMBL/GenBank/DDBJ databases">
        <authorList>
            <person name="Haygood M."/>
            <person name="Podell S."/>
            <person name="Anderson C."/>
            <person name="Hopkinson B."/>
            <person name="Roe K."/>
            <person name="Barbeau K."/>
            <person name="Gaasterland T."/>
            <person name="Ferriera S."/>
            <person name="Johnson J."/>
            <person name="Kravitz S."/>
            <person name="Beeson K."/>
            <person name="Sutton G."/>
            <person name="Rogers Y.-H."/>
            <person name="Friedman R."/>
            <person name="Frazier M."/>
            <person name="Venter J.C."/>
        </authorList>
    </citation>
    <scope>NUCLEOTIDE SEQUENCE [LARGE SCALE GENOMIC DNA]</scope>
    <source>
        <strain evidence="4 5">ATCC 23134</strain>
    </source>
</reference>
<feature type="region of interest" description="Disordered" evidence="1">
    <location>
        <begin position="547"/>
        <end position="602"/>
    </location>
</feature>
<keyword evidence="2" id="KW-0472">Membrane</keyword>
<evidence type="ECO:0000259" key="3">
    <source>
        <dbReference type="Pfam" id="PF04536"/>
    </source>
</evidence>
<evidence type="ECO:0000256" key="2">
    <source>
        <dbReference type="SAM" id="Phobius"/>
    </source>
</evidence>
<dbReference type="AlphaFoldDB" id="A1ZGX2"/>
<dbReference type="PANTHER" id="PTHR30373">
    <property type="entry name" value="UPF0603 PROTEIN YGCG"/>
    <property type="match status" value="1"/>
</dbReference>
<dbReference type="eggNOG" id="COG1512">
    <property type="taxonomic scope" value="Bacteria"/>
</dbReference>
<dbReference type="PANTHER" id="PTHR30373:SF2">
    <property type="entry name" value="UPF0603 PROTEIN YGCG"/>
    <property type="match status" value="1"/>
</dbReference>
<dbReference type="Pfam" id="PF04536">
    <property type="entry name" value="TPM_phosphatase"/>
    <property type="match status" value="1"/>
</dbReference>
<feature type="transmembrane region" description="Helical" evidence="2">
    <location>
        <begin position="208"/>
        <end position="227"/>
    </location>
</feature>
<sequence length="602" mass="69561">MVIVWLTLPVSAQRISETFFVNDWAQVLSNDEAQMLEKKIKAYEDSTSTQIAIVLINSLQGIPIEQQALKIANDWGIGQKRKNNGILILVAIKDRKARIELGKGVTDKISNADARKAIRDMTRPYFRNKQYYKGLNMGVDRIIWLLEGRFKNYKLGAIFYLAALALLVWLVVFIGVVKSKRPPIILGIAFLGVVLMELYWMFDHTRGWIPILATIGWLGLVLAFWQIKEYINDVKWYKTNIKKRIDEIKARQFHKQYIPVEVDNKIQELTQKAHKGSRKQMKSVYHSMYKVLHYPSDFFTTRPDITLRDISQKLAQSPYNQTQEKWVSNYVNWLHTHAQNEVNWCNSLDLSKLSDDEQERITNATTLYQTLFNIVATSLKPAFKENIANSKFLQKDRNQTLHQLQDFCYKTIKKMPSTLPENYAKETSVLQKHLEMVINTPAQVWTYDEVNMLQKMAKVFGVKAPHRITDKQTLVDKLTNRSLENIQNLSIWKEYSHRAKEVKSVQQKMYRSYQLWNTVQGEEKSRRLVSFYNQYIDKGIGQMVVRTSVSTSRSSKKSTYSSTRSNSSYSSDDYNDYGSSSSRGSSSWGGGSFGGDGGSDDW</sequence>
<dbReference type="EMBL" id="AAWS01000007">
    <property type="protein sequence ID" value="EAY30242.1"/>
    <property type="molecule type" value="Genomic_DNA"/>
</dbReference>
<feature type="transmembrane region" description="Helical" evidence="2">
    <location>
        <begin position="157"/>
        <end position="177"/>
    </location>
</feature>
<dbReference type="Gene3D" id="3.10.310.50">
    <property type="match status" value="1"/>
</dbReference>
<protein>
    <submittedName>
        <fullName evidence="4">Conserved protein</fullName>
    </submittedName>
</protein>
<feature type="compositionally biased region" description="Low complexity" evidence="1">
    <location>
        <begin position="547"/>
        <end position="586"/>
    </location>
</feature>